<keyword evidence="4" id="KW-1185">Reference proteome</keyword>
<feature type="region of interest" description="Disordered" evidence="1">
    <location>
        <begin position="49"/>
        <end position="171"/>
    </location>
</feature>
<reference evidence="3" key="1">
    <citation type="submission" date="2020-02" db="EMBL/GenBank/DDBJ databases">
        <authorList>
            <person name="Scholz U."/>
            <person name="Mascher M."/>
            <person name="Fiebig A."/>
        </authorList>
    </citation>
    <scope>NUCLEOTIDE SEQUENCE</scope>
</reference>
<gene>
    <name evidence="3" type="ORF">SI8410_09012854</name>
</gene>
<evidence type="ECO:0000313" key="3">
    <source>
        <dbReference type="EMBL" id="CAA7402176.1"/>
    </source>
</evidence>
<dbReference type="PANTHER" id="PTHR36332">
    <property type="entry name" value="STRESS RESPONSE PROTEIN"/>
    <property type="match status" value="1"/>
</dbReference>
<organism evidence="3 4">
    <name type="scientific">Spirodela intermedia</name>
    <name type="common">Intermediate duckweed</name>
    <dbReference type="NCBI Taxonomy" id="51605"/>
    <lineage>
        <taxon>Eukaryota</taxon>
        <taxon>Viridiplantae</taxon>
        <taxon>Streptophyta</taxon>
        <taxon>Embryophyta</taxon>
        <taxon>Tracheophyta</taxon>
        <taxon>Spermatophyta</taxon>
        <taxon>Magnoliopsida</taxon>
        <taxon>Liliopsida</taxon>
        <taxon>Araceae</taxon>
        <taxon>Lemnoideae</taxon>
        <taxon>Spirodela</taxon>
    </lineage>
</organism>
<dbReference type="InterPro" id="IPR013087">
    <property type="entry name" value="Znf_C2H2_type"/>
</dbReference>
<accession>A0A7I8KXW1</accession>
<evidence type="ECO:0000256" key="1">
    <source>
        <dbReference type="SAM" id="MobiDB-lite"/>
    </source>
</evidence>
<sequence>MYEFHFATFSERQADIGKRIRIATYDKKVEAAWPSAAAAEKMIKRRFYKVEHPDNDGSSSSSSSSESDDEVEEREEEETPGEEEDEEKEVPADEWRKRFSLSDGSSASGYESEDSSGNEISCDSTGLPVNDNEDDSGKDKESRRSSQRAHEGRPGEAAGFASKNDAEVDDTEELIESEMSNCVLKHKSVFKCRICPRIVCLSESTLLAHLKSKRHARSKKLLGDGRLKLMLNSDGEIEEDQETHAERHARTIALVQNSEAPKRKKRGRQRQRERRKLKSSNGCDVGKGNPPPIKAAKKRRHKVED</sequence>
<feature type="domain" description="C2H2-type" evidence="2">
    <location>
        <begin position="190"/>
        <end position="215"/>
    </location>
</feature>
<evidence type="ECO:0000313" key="4">
    <source>
        <dbReference type="Proteomes" id="UP000663760"/>
    </source>
</evidence>
<dbReference type="Pfam" id="PF12874">
    <property type="entry name" value="zf-met"/>
    <property type="match status" value="1"/>
</dbReference>
<feature type="compositionally biased region" description="Basic residues" evidence="1">
    <location>
        <begin position="295"/>
        <end position="305"/>
    </location>
</feature>
<dbReference type="EMBL" id="LR746272">
    <property type="protein sequence ID" value="CAA7402176.1"/>
    <property type="molecule type" value="Genomic_DNA"/>
</dbReference>
<evidence type="ECO:0000259" key="2">
    <source>
        <dbReference type="Pfam" id="PF12874"/>
    </source>
</evidence>
<name>A0A7I8KXW1_SPIIN</name>
<dbReference type="Proteomes" id="UP000663760">
    <property type="component" value="Chromosome 9"/>
</dbReference>
<feature type="compositionally biased region" description="Low complexity" evidence="1">
    <location>
        <begin position="101"/>
        <end position="110"/>
    </location>
</feature>
<dbReference type="AlphaFoldDB" id="A0A7I8KXW1"/>
<protein>
    <recommendedName>
        <fullName evidence="2">C2H2-type domain-containing protein</fullName>
    </recommendedName>
</protein>
<dbReference type="OrthoDB" id="1745547at2759"/>
<dbReference type="PANTHER" id="PTHR36332:SF1">
    <property type="entry name" value="STRESS RESPONSE PROTEIN"/>
    <property type="match status" value="1"/>
</dbReference>
<feature type="compositionally biased region" description="Basic and acidic residues" evidence="1">
    <location>
        <begin position="135"/>
        <end position="154"/>
    </location>
</feature>
<feature type="compositionally biased region" description="Basic residues" evidence="1">
    <location>
        <begin position="262"/>
        <end position="278"/>
    </location>
</feature>
<feature type="region of interest" description="Disordered" evidence="1">
    <location>
        <begin position="253"/>
        <end position="305"/>
    </location>
</feature>
<feature type="compositionally biased region" description="Acidic residues" evidence="1">
    <location>
        <begin position="66"/>
        <end position="88"/>
    </location>
</feature>
<proteinExistence type="predicted"/>